<gene>
    <name evidence="6" type="ORF">CCC_02965</name>
</gene>
<evidence type="ECO:0000256" key="2">
    <source>
        <dbReference type="ARBA" id="ARBA00022723"/>
    </source>
</evidence>
<dbReference type="GO" id="GO:0046872">
    <property type="term" value="F:metal ion binding"/>
    <property type="evidence" value="ECO:0007669"/>
    <property type="project" value="UniProtKB-KW"/>
</dbReference>
<dbReference type="AlphaFoldDB" id="A0A0C2V545"/>
<keyword evidence="3 4" id="KW-0408">Iron</keyword>
<feature type="domain" description="Cytochrome c" evidence="5">
    <location>
        <begin position="42"/>
        <end position="133"/>
    </location>
</feature>
<dbReference type="Gene3D" id="1.10.760.10">
    <property type="entry name" value="Cytochrome c-like domain"/>
    <property type="match status" value="1"/>
</dbReference>
<dbReference type="InterPro" id="IPR009056">
    <property type="entry name" value="Cyt_c-like_dom"/>
</dbReference>
<keyword evidence="7" id="KW-1185">Reference proteome</keyword>
<evidence type="ECO:0000313" key="6">
    <source>
        <dbReference type="EMBL" id="KIM00177.1"/>
    </source>
</evidence>
<evidence type="ECO:0000256" key="3">
    <source>
        <dbReference type="ARBA" id="ARBA00023004"/>
    </source>
</evidence>
<dbReference type="GO" id="GO:0009055">
    <property type="term" value="F:electron transfer activity"/>
    <property type="evidence" value="ECO:0007669"/>
    <property type="project" value="InterPro"/>
</dbReference>
<reference evidence="6 7" key="1">
    <citation type="submission" date="2015-01" db="EMBL/GenBank/DDBJ databases">
        <title>Genome Sequence of Magnetospirillum magnetotacticum Strain MS-1.</title>
        <authorList>
            <person name="Marinov G.K."/>
            <person name="Smalley M.D."/>
            <person name="DeSalvo G."/>
        </authorList>
    </citation>
    <scope>NUCLEOTIDE SEQUENCE [LARGE SCALE GENOMIC DNA]</scope>
    <source>
        <strain evidence="6 7">MS-1</strain>
    </source>
</reference>
<dbReference type="PROSITE" id="PS51007">
    <property type="entry name" value="CYTC"/>
    <property type="match status" value="1"/>
</dbReference>
<organism evidence="6 7">
    <name type="scientific">Paramagnetospirillum magnetotacticum MS-1</name>
    <dbReference type="NCBI Taxonomy" id="272627"/>
    <lineage>
        <taxon>Bacteria</taxon>
        <taxon>Pseudomonadati</taxon>
        <taxon>Pseudomonadota</taxon>
        <taxon>Alphaproteobacteria</taxon>
        <taxon>Rhodospirillales</taxon>
        <taxon>Magnetospirillaceae</taxon>
        <taxon>Paramagnetospirillum</taxon>
    </lineage>
</organism>
<comment type="caution">
    <text evidence="6">The sequence shown here is derived from an EMBL/GenBank/DDBJ whole genome shotgun (WGS) entry which is preliminary data.</text>
</comment>
<dbReference type="GO" id="GO:0020037">
    <property type="term" value="F:heme binding"/>
    <property type="evidence" value="ECO:0007669"/>
    <property type="project" value="InterPro"/>
</dbReference>
<protein>
    <submittedName>
        <fullName evidence="6">Cytochrome c family protein</fullName>
    </submittedName>
</protein>
<evidence type="ECO:0000256" key="1">
    <source>
        <dbReference type="ARBA" id="ARBA00022617"/>
    </source>
</evidence>
<evidence type="ECO:0000313" key="7">
    <source>
        <dbReference type="Proteomes" id="UP000031971"/>
    </source>
</evidence>
<dbReference type="Pfam" id="PF13442">
    <property type="entry name" value="Cytochrome_CBB3"/>
    <property type="match status" value="1"/>
</dbReference>
<evidence type="ECO:0000259" key="5">
    <source>
        <dbReference type="PROSITE" id="PS51007"/>
    </source>
</evidence>
<keyword evidence="1 4" id="KW-0349">Heme</keyword>
<dbReference type="STRING" id="272627.CCC_02965"/>
<proteinExistence type="predicted"/>
<dbReference type="Proteomes" id="UP000031971">
    <property type="component" value="Unassembled WGS sequence"/>
</dbReference>
<sequence length="277" mass="29348">MGRWLAIATALILLAAAPGLDLLLVPATPTGFWPSPTGFTVQSVVRGEAVYARHCRNCHGAEGRGDGPEASRLAVPPADLTAEHLWDHPDGDLFWWVSQGMTGVNGRSVMPGFADKLPEAERWEVIDFLHANAAAAEQARTGFWTHGFMVPDMMATCADGSRISLSGQRGKPIHIIVAGALGVAEGGTSPTFVIGGNSPSPSACMVGDPEARRALAITLGLNEDGIEGSQFLVSQEGWLLAHWHQGGAPAPDSLPFVAETLRNVCLTTTQNRHAPHR</sequence>
<accession>A0A0C2V545</accession>
<name>A0A0C2V545_PARME</name>
<keyword evidence="2 4" id="KW-0479">Metal-binding</keyword>
<dbReference type="EMBL" id="JXSL01000020">
    <property type="protein sequence ID" value="KIM00177.1"/>
    <property type="molecule type" value="Genomic_DNA"/>
</dbReference>
<evidence type="ECO:0000256" key="4">
    <source>
        <dbReference type="PROSITE-ProRule" id="PRU00433"/>
    </source>
</evidence>
<dbReference type="SUPFAM" id="SSF46626">
    <property type="entry name" value="Cytochrome c"/>
    <property type="match status" value="1"/>
</dbReference>
<dbReference type="InterPro" id="IPR036909">
    <property type="entry name" value="Cyt_c-like_dom_sf"/>
</dbReference>